<protein>
    <submittedName>
        <fullName evidence="1">Uncharacterized protein</fullName>
    </submittedName>
</protein>
<gene>
    <name evidence="1" type="ORF">EJ02DRAFT_330922</name>
</gene>
<organism evidence="1 2">
    <name type="scientific">Clathrospora elynae</name>
    <dbReference type="NCBI Taxonomy" id="706981"/>
    <lineage>
        <taxon>Eukaryota</taxon>
        <taxon>Fungi</taxon>
        <taxon>Dikarya</taxon>
        <taxon>Ascomycota</taxon>
        <taxon>Pezizomycotina</taxon>
        <taxon>Dothideomycetes</taxon>
        <taxon>Pleosporomycetidae</taxon>
        <taxon>Pleosporales</taxon>
        <taxon>Diademaceae</taxon>
        <taxon>Clathrospora</taxon>
    </lineage>
</organism>
<dbReference type="OrthoDB" id="5413827at2759"/>
<dbReference type="PANTHER" id="PTHR38790:SF4">
    <property type="entry name" value="2EXR DOMAIN-CONTAINING PROTEIN"/>
    <property type="match status" value="1"/>
</dbReference>
<dbReference type="Proteomes" id="UP000800038">
    <property type="component" value="Unassembled WGS sequence"/>
</dbReference>
<feature type="non-terminal residue" evidence="1">
    <location>
        <position position="77"/>
    </location>
</feature>
<evidence type="ECO:0000313" key="1">
    <source>
        <dbReference type="EMBL" id="KAF1946287.1"/>
    </source>
</evidence>
<name>A0A6A5TBJ0_9PLEO</name>
<feature type="non-terminal residue" evidence="1">
    <location>
        <position position="1"/>
    </location>
</feature>
<dbReference type="AlphaFoldDB" id="A0A6A5TBJ0"/>
<proteinExistence type="predicted"/>
<reference evidence="1" key="1">
    <citation type="journal article" date="2020" name="Stud. Mycol.">
        <title>101 Dothideomycetes genomes: a test case for predicting lifestyles and emergence of pathogens.</title>
        <authorList>
            <person name="Haridas S."/>
            <person name="Albert R."/>
            <person name="Binder M."/>
            <person name="Bloem J."/>
            <person name="Labutti K."/>
            <person name="Salamov A."/>
            <person name="Andreopoulos B."/>
            <person name="Baker S."/>
            <person name="Barry K."/>
            <person name="Bills G."/>
            <person name="Bluhm B."/>
            <person name="Cannon C."/>
            <person name="Castanera R."/>
            <person name="Culley D."/>
            <person name="Daum C."/>
            <person name="Ezra D."/>
            <person name="Gonzalez J."/>
            <person name="Henrissat B."/>
            <person name="Kuo A."/>
            <person name="Liang C."/>
            <person name="Lipzen A."/>
            <person name="Lutzoni F."/>
            <person name="Magnuson J."/>
            <person name="Mondo S."/>
            <person name="Nolan M."/>
            <person name="Ohm R."/>
            <person name="Pangilinan J."/>
            <person name="Park H.-J."/>
            <person name="Ramirez L."/>
            <person name="Alfaro M."/>
            <person name="Sun H."/>
            <person name="Tritt A."/>
            <person name="Yoshinaga Y."/>
            <person name="Zwiers L.-H."/>
            <person name="Turgeon B."/>
            <person name="Goodwin S."/>
            <person name="Spatafora J."/>
            <person name="Crous P."/>
            <person name="Grigoriev I."/>
        </authorList>
    </citation>
    <scope>NUCLEOTIDE SEQUENCE</scope>
    <source>
        <strain evidence="1">CBS 161.51</strain>
    </source>
</reference>
<dbReference type="PANTHER" id="PTHR38790">
    <property type="entry name" value="2EXR DOMAIN-CONTAINING PROTEIN-RELATED"/>
    <property type="match status" value="1"/>
</dbReference>
<keyword evidence="2" id="KW-1185">Reference proteome</keyword>
<accession>A0A6A5TBJ0</accession>
<sequence>AKESPLLRLPREVRDMIYKYAIGGHEVNPKHSPGYYSGKYRFGDETEQNWENMFSLGLTCRQLNKETENMVYTLNIF</sequence>
<dbReference type="EMBL" id="ML976004">
    <property type="protein sequence ID" value="KAF1946287.1"/>
    <property type="molecule type" value="Genomic_DNA"/>
</dbReference>
<evidence type="ECO:0000313" key="2">
    <source>
        <dbReference type="Proteomes" id="UP000800038"/>
    </source>
</evidence>